<proteinExistence type="predicted"/>
<dbReference type="Pfam" id="PF13409">
    <property type="entry name" value="GST_N_2"/>
    <property type="match status" value="1"/>
</dbReference>
<dbReference type="PANTHER" id="PTHR43969">
    <property type="entry name" value="GLUTATHIONE S TRANSFERASE D10, ISOFORM A-RELATED"/>
    <property type="match status" value="1"/>
</dbReference>
<dbReference type="SUPFAM" id="SSF52833">
    <property type="entry name" value="Thioredoxin-like"/>
    <property type="match status" value="1"/>
</dbReference>
<dbReference type="InterPro" id="IPR004046">
    <property type="entry name" value="GST_C"/>
</dbReference>
<name>A0A380TCN6_9ZZZZ</name>
<dbReference type="EMBL" id="UIDG01000095">
    <property type="protein sequence ID" value="SUS05293.1"/>
    <property type="molecule type" value="Genomic_DNA"/>
</dbReference>
<dbReference type="SUPFAM" id="SSF47616">
    <property type="entry name" value="GST C-terminal domain-like"/>
    <property type="match status" value="1"/>
</dbReference>
<dbReference type="SFLD" id="SFLDS00019">
    <property type="entry name" value="Glutathione_Transferase_(cytos"/>
    <property type="match status" value="1"/>
</dbReference>
<gene>
    <name evidence="4" type="ORF">DF3PB_1840005</name>
</gene>
<evidence type="ECO:0000259" key="3">
    <source>
        <dbReference type="PROSITE" id="PS50405"/>
    </source>
</evidence>
<dbReference type="PROSITE" id="PS50405">
    <property type="entry name" value="GST_CTER"/>
    <property type="match status" value="1"/>
</dbReference>
<dbReference type="GO" id="GO:0006749">
    <property type="term" value="P:glutathione metabolic process"/>
    <property type="evidence" value="ECO:0007669"/>
    <property type="project" value="TreeGrafter"/>
</dbReference>
<evidence type="ECO:0000313" key="4">
    <source>
        <dbReference type="EMBL" id="SUS05293.1"/>
    </source>
</evidence>
<dbReference type="AlphaFoldDB" id="A0A380TCN6"/>
<dbReference type="GO" id="GO:0004364">
    <property type="term" value="F:glutathione transferase activity"/>
    <property type="evidence" value="ECO:0007669"/>
    <property type="project" value="TreeGrafter"/>
</dbReference>
<feature type="domain" description="GST C-terminal" evidence="3">
    <location>
        <begin position="84"/>
        <end position="216"/>
    </location>
</feature>
<feature type="domain" description="GST N-terminal" evidence="2">
    <location>
        <begin position="1"/>
        <end position="79"/>
    </location>
</feature>
<sequence>MRVLYHLPLSPFSRKIRLALAEKKLEFELRLEKTWERREAFLAINPAGDVPVLAEEDGTVFADSWAIAEYLEETVPTPSLHGRDAKERAEVRRLVSWFDRKFNAEVTENLVGEKLMKRQARFGVPDSFAIRAGHANIGYHLAYIAFLCERRNWLAGDHLTLADLAAAAHLSCVDYLGDVPWSAHEEAKVWYARVKSRPSFRPLLQDQIPGIPAAPPYADLDF</sequence>
<dbReference type="InterPro" id="IPR004045">
    <property type="entry name" value="Glutathione_S-Trfase_N"/>
</dbReference>
<comment type="subunit">
    <text evidence="1">Homodimer.</text>
</comment>
<reference evidence="4" key="1">
    <citation type="submission" date="2018-07" db="EMBL/GenBank/DDBJ databases">
        <authorList>
            <person name="Quirk P.G."/>
            <person name="Krulwich T.A."/>
        </authorList>
    </citation>
    <scope>NUCLEOTIDE SEQUENCE</scope>
</reference>
<dbReference type="Gene3D" id="1.20.1050.10">
    <property type="match status" value="1"/>
</dbReference>
<dbReference type="Pfam" id="PF00043">
    <property type="entry name" value="GST_C"/>
    <property type="match status" value="1"/>
</dbReference>
<dbReference type="InterPro" id="IPR040079">
    <property type="entry name" value="Glutathione_S-Trfase"/>
</dbReference>
<evidence type="ECO:0000259" key="2">
    <source>
        <dbReference type="PROSITE" id="PS50404"/>
    </source>
</evidence>
<dbReference type="InterPro" id="IPR010987">
    <property type="entry name" value="Glutathione-S-Trfase_C-like"/>
</dbReference>
<dbReference type="PANTHER" id="PTHR43969:SF9">
    <property type="entry name" value="GLUTATHIONE S TRANSFERASE D10, ISOFORM A-RELATED"/>
    <property type="match status" value="1"/>
</dbReference>
<dbReference type="PROSITE" id="PS50404">
    <property type="entry name" value="GST_NTER"/>
    <property type="match status" value="1"/>
</dbReference>
<evidence type="ECO:0000256" key="1">
    <source>
        <dbReference type="ARBA" id="ARBA00011738"/>
    </source>
</evidence>
<accession>A0A380TCN6</accession>
<dbReference type="CDD" id="cd00570">
    <property type="entry name" value="GST_N_family"/>
    <property type="match status" value="1"/>
</dbReference>
<dbReference type="InterPro" id="IPR036282">
    <property type="entry name" value="Glutathione-S-Trfase_C_sf"/>
</dbReference>
<protein>
    <submittedName>
        <fullName evidence="4">Glutathione S-transferase</fullName>
    </submittedName>
</protein>
<organism evidence="4">
    <name type="scientific">metagenome</name>
    <dbReference type="NCBI Taxonomy" id="256318"/>
    <lineage>
        <taxon>unclassified sequences</taxon>
        <taxon>metagenomes</taxon>
    </lineage>
</organism>
<dbReference type="InterPro" id="IPR036249">
    <property type="entry name" value="Thioredoxin-like_sf"/>
</dbReference>
<keyword evidence="4" id="KW-0808">Transferase</keyword>
<dbReference type="SFLD" id="SFLDG00358">
    <property type="entry name" value="Main_(cytGST)"/>
    <property type="match status" value="1"/>
</dbReference>
<dbReference type="Gene3D" id="3.40.30.10">
    <property type="entry name" value="Glutaredoxin"/>
    <property type="match status" value="1"/>
</dbReference>